<dbReference type="EMBL" id="LXQA010254386">
    <property type="protein sequence ID" value="MCI38318.1"/>
    <property type="molecule type" value="Genomic_DNA"/>
</dbReference>
<dbReference type="AlphaFoldDB" id="A0A392RNT9"/>
<sequence>EKTARRASQLGSLHQKNFTIARCAASSGASRTFKVHHARRADRTARRAGAKSI</sequence>
<protein>
    <submittedName>
        <fullName evidence="2">Uncharacterized protein</fullName>
    </submittedName>
</protein>
<accession>A0A392RNT9</accession>
<organism evidence="2 3">
    <name type="scientific">Trifolium medium</name>
    <dbReference type="NCBI Taxonomy" id="97028"/>
    <lineage>
        <taxon>Eukaryota</taxon>
        <taxon>Viridiplantae</taxon>
        <taxon>Streptophyta</taxon>
        <taxon>Embryophyta</taxon>
        <taxon>Tracheophyta</taxon>
        <taxon>Spermatophyta</taxon>
        <taxon>Magnoliopsida</taxon>
        <taxon>eudicotyledons</taxon>
        <taxon>Gunneridae</taxon>
        <taxon>Pentapetalae</taxon>
        <taxon>rosids</taxon>
        <taxon>fabids</taxon>
        <taxon>Fabales</taxon>
        <taxon>Fabaceae</taxon>
        <taxon>Papilionoideae</taxon>
        <taxon>50 kb inversion clade</taxon>
        <taxon>NPAAA clade</taxon>
        <taxon>Hologalegina</taxon>
        <taxon>IRL clade</taxon>
        <taxon>Trifolieae</taxon>
        <taxon>Trifolium</taxon>
    </lineage>
</organism>
<evidence type="ECO:0000313" key="3">
    <source>
        <dbReference type="Proteomes" id="UP000265520"/>
    </source>
</evidence>
<proteinExistence type="predicted"/>
<feature type="non-terminal residue" evidence="2">
    <location>
        <position position="1"/>
    </location>
</feature>
<feature type="region of interest" description="Disordered" evidence="1">
    <location>
        <begin position="34"/>
        <end position="53"/>
    </location>
</feature>
<evidence type="ECO:0000313" key="2">
    <source>
        <dbReference type="EMBL" id="MCI38318.1"/>
    </source>
</evidence>
<evidence type="ECO:0000256" key="1">
    <source>
        <dbReference type="SAM" id="MobiDB-lite"/>
    </source>
</evidence>
<reference evidence="2 3" key="1">
    <citation type="journal article" date="2018" name="Front. Plant Sci.">
        <title>Red Clover (Trifolium pratense) and Zigzag Clover (T. medium) - A Picture of Genomic Similarities and Differences.</title>
        <authorList>
            <person name="Dluhosova J."/>
            <person name="Istvanek J."/>
            <person name="Nedelnik J."/>
            <person name="Repkova J."/>
        </authorList>
    </citation>
    <scope>NUCLEOTIDE SEQUENCE [LARGE SCALE GENOMIC DNA]</scope>
    <source>
        <strain evidence="3">cv. 10/8</strain>
        <tissue evidence="2">Leaf</tissue>
    </source>
</reference>
<keyword evidence="3" id="KW-1185">Reference proteome</keyword>
<comment type="caution">
    <text evidence="2">The sequence shown here is derived from an EMBL/GenBank/DDBJ whole genome shotgun (WGS) entry which is preliminary data.</text>
</comment>
<name>A0A392RNT9_9FABA</name>
<dbReference type="Proteomes" id="UP000265520">
    <property type="component" value="Unassembled WGS sequence"/>
</dbReference>